<dbReference type="EMBL" id="JAWDGP010006253">
    <property type="protein sequence ID" value="KAK3744700.1"/>
    <property type="molecule type" value="Genomic_DNA"/>
</dbReference>
<gene>
    <name evidence="2" type="ORF">RRG08_062349</name>
</gene>
<feature type="compositionally biased region" description="Acidic residues" evidence="1">
    <location>
        <begin position="110"/>
        <end position="121"/>
    </location>
</feature>
<comment type="caution">
    <text evidence="2">The sequence shown here is derived from an EMBL/GenBank/DDBJ whole genome shotgun (WGS) entry which is preliminary data.</text>
</comment>
<feature type="region of interest" description="Disordered" evidence="1">
    <location>
        <begin position="85"/>
        <end position="135"/>
    </location>
</feature>
<reference evidence="2" key="1">
    <citation type="journal article" date="2023" name="G3 (Bethesda)">
        <title>A reference genome for the long-term kleptoplast-retaining sea slug Elysia crispata morphotype clarki.</title>
        <authorList>
            <person name="Eastman K.E."/>
            <person name="Pendleton A.L."/>
            <person name="Shaikh M.A."/>
            <person name="Suttiyut T."/>
            <person name="Ogas R."/>
            <person name="Tomko P."/>
            <person name="Gavelis G."/>
            <person name="Widhalm J.R."/>
            <person name="Wisecaver J.H."/>
        </authorList>
    </citation>
    <scope>NUCLEOTIDE SEQUENCE</scope>
    <source>
        <strain evidence="2">ECLA1</strain>
    </source>
</reference>
<protein>
    <submittedName>
        <fullName evidence="2">Uncharacterized protein</fullName>
    </submittedName>
</protein>
<evidence type="ECO:0000313" key="3">
    <source>
        <dbReference type="Proteomes" id="UP001283361"/>
    </source>
</evidence>
<organism evidence="2 3">
    <name type="scientific">Elysia crispata</name>
    <name type="common">lettuce slug</name>
    <dbReference type="NCBI Taxonomy" id="231223"/>
    <lineage>
        <taxon>Eukaryota</taxon>
        <taxon>Metazoa</taxon>
        <taxon>Spiralia</taxon>
        <taxon>Lophotrochozoa</taxon>
        <taxon>Mollusca</taxon>
        <taxon>Gastropoda</taxon>
        <taxon>Heterobranchia</taxon>
        <taxon>Euthyneura</taxon>
        <taxon>Panpulmonata</taxon>
        <taxon>Sacoglossa</taxon>
        <taxon>Placobranchoidea</taxon>
        <taxon>Plakobranchidae</taxon>
        <taxon>Elysia</taxon>
    </lineage>
</organism>
<sequence length="135" mass="14998">MVKPRISSPTGFEQLADQVKGLSYPTASEGQSECPSMSSCSRLQFKFVMSFPDLGKVQNHSLFSEDQQRRWGSWKICGIPAVRLGPSTEQQGGGVEDKEMKEESLVLDGEHEEEEEEEEGGEGLLQPSPECLQLY</sequence>
<evidence type="ECO:0000256" key="1">
    <source>
        <dbReference type="SAM" id="MobiDB-lite"/>
    </source>
</evidence>
<proteinExistence type="predicted"/>
<evidence type="ECO:0000313" key="2">
    <source>
        <dbReference type="EMBL" id="KAK3744700.1"/>
    </source>
</evidence>
<feature type="compositionally biased region" description="Basic and acidic residues" evidence="1">
    <location>
        <begin position="95"/>
        <end position="104"/>
    </location>
</feature>
<dbReference type="Proteomes" id="UP001283361">
    <property type="component" value="Unassembled WGS sequence"/>
</dbReference>
<accession>A0AAE0YH06</accession>
<keyword evidence="3" id="KW-1185">Reference proteome</keyword>
<dbReference type="AlphaFoldDB" id="A0AAE0YH06"/>
<name>A0AAE0YH06_9GAST</name>